<dbReference type="InterPro" id="IPR023346">
    <property type="entry name" value="Lysozyme-like_dom_sf"/>
</dbReference>
<dbReference type="SMART" id="SM00257">
    <property type="entry name" value="LysM"/>
    <property type="match status" value="2"/>
</dbReference>
<dbReference type="SUPFAM" id="SSF53955">
    <property type="entry name" value="Lysozyme-like"/>
    <property type="match status" value="1"/>
</dbReference>
<gene>
    <name evidence="2" type="ORF">ABE541_14260</name>
</gene>
<dbReference type="PROSITE" id="PS51782">
    <property type="entry name" value="LYSM"/>
    <property type="match status" value="2"/>
</dbReference>
<dbReference type="PANTHER" id="PTHR33734">
    <property type="entry name" value="LYSM DOMAIN-CONTAINING GPI-ANCHORED PROTEIN 2"/>
    <property type="match status" value="1"/>
</dbReference>
<organism evidence="2 3">
    <name type="scientific">Sphingobacterium kitahiroshimense</name>
    <dbReference type="NCBI Taxonomy" id="470446"/>
    <lineage>
        <taxon>Bacteria</taxon>
        <taxon>Pseudomonadati</taxon>
        <taxon>Bacteroidota</taxon>
        <taxon>Sphingobacteriia</taxon>
        <taxon>Sphingobacteriales</taxon>
        <taxon>Sphingobacteriaceae</taxon>
        <taxon>Sphingobacterium</taxon>
    </lineage>
</organism>
<accession>A0ABV0BV29</accession>
<name>A0ABV0BV29_9SPHI</name>
<feature type="domain" description="LysM" evidence="1">
    <location>
        <begin position="442"/>
        <end position="485"/>
    </location>
</feature>
<dbReference type="Proteomes" id="UP001409291">
    <property type="component" value="Unassembled WGS sequence"/>
</dbReference>
<dbReference type="CDD" id="cd16894">
    <property type="entry name" value="MltD-like"/>
    <property type="match status" value="1"/>
</dbReference>
<dbReference type="CDD" id="cd00118">
    <property type="entry name" value="LysM"/>
    <property type="match status" value="2"/>
</dbReference>
<dbReference type="InterPro" id="IPR036779">
    <property type="entry name" value="LysM_dom_sf"/>
</dbReference>
<dbReference type="SUPFAM" id="SSF54106">
    <property type="entry name" value="LysM domain"/>
    <property type="match status" value="2"/>
</dbReference>
<dbReference type="Pfam" id="PF01476">
    <property type="entry name" value="LysM"/>
    <property type="match status" value="2"/>
</dbReference>
<protein>
    <submittedName>
        <fullName evidence="2">LysM peptidoglycan-binding domain-containing protein</fullName>
    </submittedName>
</protein>
<dbReference type="InterPro" id="IPR008258">
    <property type="entry name" value="Transglycosylase_SLT_dom_1"/>
</dbReference>
<dbReference type="Gene3D" id="3.10.350.10">
    <property type="entry name" value="LysM domain"/>
    <property type="match status" value="2"/>
</dbReference>
<dbReference type="InterPro" id="IPR018392">
    <property type="entry name" value="LysM"/>
</dbReference>
<feature type="domain" description="LysM" evidence="1">
    <location>
        <begin position="375"/>
        <end position="418"/>
    </location>
</feature>
<dbReference type="Gene3D" id="1.10.530.10">
    <property type="match status" value="1"/>
</dbReference>
<sequence length="488" mass="54333">MIESKKTLLTIGLAFTTCCLFAQEKSIEEMRNSTQAIMLASIDRENASILQQLDSIKFVNAGEKEVEGILFDIEDVTVVRKLNSLEREVPLDYNQHVRKYIDLYNSKNYAGHMSRMLGLAQYYFPLYERILAEVGVPKEIKYLSIIESALNPHDVSRVGATGPWQFMYGTAKIYNLTMDNYVDERKDPIASSYAAAKYMKEAYAEFGDWLLAIASYNCGKGGVKRAILRSGKIQPSFWEVAPFLPKETRNYIPAYIAMTYTLGYAQDHGIEAKDGDIALNTQVLEIDKFISIAEVAKAINVSEESLKVLNPAYKKGIVNGSDEIHRRLIIPALAADINKDQLYLALNTAVETPSQVMALANDDVRVRNKRSAQASTHRVRRGETLAVIAKKYDVSVQNLKAWNNVKGSSVKTGASLIVSSSGVNTRLAQKTSAETQRKSNFAFYTVKKGDTLSEIANNKGVSLSKLKADNNLSHSRLKPGMKLKINRG</sequence>
<dbReference type="Pfam" id="PF01464">
    <property type="entry name" value="SLT"/>
    <property type="match status" value="1"/>
</dbReference>
<reference evidence="2 3" key="1">
    <citation type="submission" date="2024-04" db="EMBL/GenBank/DDBJ databases">
        <title>WGS of bacteria from Torrens River.</title>
        <authorList>
            <person name="Wyrsch E.R."/>
            <person name="Drigo B."/>
        </authorList>
    </citation>
    <scope>NUCLEOTIDE SEQUENCE [LARGE SCALE GENOMIC DNA]</scope>
    <source>
        <strain evidence="2 3">TWI391</strain>
    </source>
</reference>
<keyword evidence="3" id="KW-1185">Reference proteome</keyword>
<evidence type="ECO:0000313" key="3">
    <source>
        <dbReference type="Proteomes" id="UP001409291"/>
    </source>
</evidence>
<proteinExistence type="predicted"/>
<comment type="caution">
    <text evidence="2">The sequence shown here is derived from an EMBL/GenBank/DDBJ whole genome shotgun (WGS) entry which is preliminary data.</text>
</comment>
<dbReference type="RefSeq" id="WP_183917142.1">
    <property type="nucleotide sequence ID" value="NZ_JBDJLH010000012.1"/>
</dbReference>
<dbReference type="EMBL" id="JBDJNQ010000006">
    <property type="protein sequence ID" value="MEN5378424.1"/>
    <property type="molecule type" value="Genomic_DNA"/>
</dbReference>
<evidence type="ECO:0000313" key="2">
    <source>
        <dbReference type="EMBL" id="MEN5378424.1"/>
    </source>
</evidence>
<dbReference type="PANTHER" id="PTHR33734:SF22">
    <property type="entry name" value="MEMBRANE-BOUND LYTIC MUREIN TRANSGLYCOSYLASE D"/>
    <property type="match status" value="1"/>
</dbReference>
<evidence type="ECO:0000259" key="1">
    <source>
        <dbReference type="PROSITE" id="PS51782"/>
    </source>
</evidence>